<dbReference type="PANTHER" id="PTHR38459:SF1">
    <property type="entry name" value="PROPHAGE BACTOPRENOL-LINKED GLUCOSE TRANSLOCASE HOMOLOG"/>
    <property type="match status" value="1"/>
</dbReference>
<feature type="transmembrane region" description="Helical" evidence="9">
    <location>
        <begin position="328"/>
        <end position="345"/>
    </location>
</feature>
<feature type="transmembrane region" description="Helical" evidence="9">
    <location>
        <begin position="238"/>
        <end position="261"/>
    </location>
</feature>
<sequence>MVSFVRKYIFAILIVLNTVLLGVQTMVQDKPVFSGFGTGVEALAAGDFNAYYFGGKLFLHNESLYDVSSQSIVFPNVVLSESKFPRTQKVWNWINRSVYGATVPEVTVPSVNIFVYPPLMAVLFVPISMLPFVDAYILTSIFSLTVFAFAVYMLSAKLPRRRMFLIFAVVAFLTSFIFAVHLHRGQTDMLIASLVIFGYLALQQRKSNVAGVLIGVASLLKLTPIVLVPYLMFRDRRAFWFASGTLGACLFLIPADIWFAFLERITSFATSFSSGTASNGLFGLMYNSFTENFVSYAAAKNIYAVVSFVLLCGVAAALFPVRKKTEQTLLIFAVLTVLMMLLPGVSWVYNGVYVLIVFAAYWSIRFHTLVSAWVYFVYDIFAYLILSSYLLLSYARDYPVYHMFALRPLFLLCFLGLFLYVMRKEFFSRIGRKIFTFGIQKFLAHRRRFSKFAFVGAVGVITNLFIFSILHQTLLLDVNSSAVLAFFGAVTQNYLINHSWTFSFQEIENHTLKGYGKYVFANLLGLGVNLLVLNVIVRMGFLPLAGQVLGVGAGMVCNYVTASKFVFRRT</sequence>
<comment type="caution">
    <text evidence="11">The sequence shown here is derived from an EMBL/GenBank/DDBJ whole genome shotgun (WGS) entry which is preliminary data.</text>
</comment>
<feature type="transmembrane region" description="Helical" evidence="9">
    <location>
        <begin position="518"/>
        <end position="541"/>
    </location>
</feature>
<reference evidence="11 12" key="1">
    <citation type="journal article" date="2016" name="Nat. Commun.">
        <title>Thousands of microbial genomes shed light on interconnected biogeochemical processes in an aquifer system.</title>
        <authorList>
            <person name="Anantharaman K."/>
            <person name="Brown C.T."/>
            <person name="Hug L.A."/>
            <person name="Sharon I."/>
            <person name="Castelle C.J."/>
            <person name="Probst A.J."/>
            <person name="Thomas B.C."/>
            <person name="Singh A."/>
            <person name="Wilkins M.J."/>
            <person name="Karaoz U."/>
            <person name="Brodie E.L."/>
            <person name="Williams K.H."/>
            <person name="Hubbard S.S."/>
            <person name="Banfield J.F."/>
        </authorList>
    </citation>
    <scope>NUCLEOTIDE SEQUENCE [LARGE SCALE GENOMIC DNA]</scope>
</reference>
<feature type="transmembrane region" description="Helical" evidence="9">
    <location>
        <begin position="375"/>
        <end position="395"/>
    </location>
</feature>
<evidence type="ECO:0000256" key="3">
    <source>
        <dbReference type="ARBA" id="ARBA00022475"/>
    </source>
</evidence>
<feature type="transmembrane region" description="Helical" evidence="9">
    <location>
        <begin position="547"/>
        <end position="567"/>
    </location>
</feature>
<accession>A0A1F6DDI7</accession>
<proteinExistence type="inferred from homology"/>
<evidence type="ECO:0000256" key="1">
    <source>
        <dbReference type="ARBA" id="ARBA00004651"/>
    </source>
</evidence>
<dbReference type="InterPro" id="IPR018584">
    <property type="entry name" value="GT87"/>
</dbReference>
<keyword evidence="5 9" id="KW-0812">Transmembrane</keyword>
<feature type="transmembrane region" description="Helical" evidence="9">
    <location>
        <begin position="135"/>
        <end position="156"/>
    </location>
</feature>
<evidence type="ECO:0000256" key="6">
    <source>
        <dbReference type="ARBA" id="ARBA00022989"/>
    </source>
</evidence>
<feature type="transmembrane region" description="Helical" evidence="9">
    <location>
        <begin position="163"/>
        <end position="180"/>
    </location>
</feature>
<protein>
    <recommendedName>
        <fullName evidence="10">GtrA/DPMS transmembrane domain-containing protein</fullName>
    </recommendedName>
</protein>
<evidence type="ECO:0000256" key="2">
    <source>
        <dbReference type="ARBA" id="ARBA00009399"/>
    </source>
</evidence>
<dbReference type="GO" id="GO:0016758">
    <property type="term" value="F:hexosyltransferase activity"/>
    <property type="evidence" value="ECO:0007669"/>
    <property type="project" value="InterPro"/>
</dbReference>
<dbReference type="STRING" id="1798492.A3C89_01690"/>
<dbReference type="EMBL" id="MFLF01000020">
    <property type="protein sequence ID" value="OGG59102.1"/>
    <property type="molecule type" value="Genomic_DNA"/>
</dbReference>
<keyword evidence="3" id="KW-1003">Cell membrane</keyword>
<feature type="transmembrane region" description="Helical" evidence="9">
    <location>
        <begin position="7"/>
        <end position="27"/>
    </location>
</feature>
<comment type="subcellular location">
    <subcellularLocation>
        <location evidence="1">Cell membrane</location>
        <topology evidence="1">Multi-pass membrane protein</topology>
    </subcellularLocation>
</comment>
<keyword evidence="7 9" id="KW-0472">Membrane</keyword>
<feature type="transmembrane region" description="Helical" evidence="9">
    <location>
        <begin position="452"/>
        <end position="472"/>
    </location>
</feature>
<evidence type="ECO:0000256" key="5">
    <source>
        <dbReference type="ARBA" id="ARBA00022692"/>
    </source>
</evidence>
<dbReference type="InterPro" id="IPR051401">
    <property type="entry name" value="GtrA_CellWall_Glycosyl"/>
</dbReference>
<evidence type="ECO:0000313" key="12">
    <source>
        <dbReference type="Proteomes" id="UP000178794"/>
    </source>
</evidence>
<feature type="transmembrane region" description="Helical" evidence="9">
    <location>
        <begin position="301"/>
        <end position="321"/>
    </location>
</feature>
<keyword evidence="6 9" id="KW-1133">Transmembrane helix</keyword>
<feature type="domain" description="GtrA/DPMS transmembrane" evidence="10">
    <location>
        <begin position="451"/>
        <end position="567"/>
    </location>
</feature>
<feature type="transmembrane region" description="Helical" evidence="9">
    <location>
        <begin position="478"/>
        <end position="497"/>
    </location>
</feature>
<feature type="transmembrane region" description="Helical" evidence="9">
    <location>
        <begin position="209"/>
        <end position="232"/>
    </location>
</feature>
<comment type="similarity">
    <text evidence="8">Belongs to the glycosyltransferase 87 family.</text>
</comment>
<evidence type="ECO:0000259" key="10">
    <source>
        <dbReference type="Pfam" id="PF04138"/>
    </source>
</evidence>
<dbReference type="InterPro" id="IPR007267">
    <property type="entry name" value="GtrA_DPMS_TM"/>
</dbReference>
<name>A0A1F6DDI7_9BACT</name>
<feature type="transmembrane region" description="Helical" evidence="9">
    <location>
        <begin position="351"/>
        <end position="368"/>
    </location>
</feature>
<evidence type="ECO:0000256" key="7">
    <source>
        <dbReference type="ARBA" id="ARBA00023136"/>
    </source>
</evidence>
<keyword evidence="4" id="KW-0808">Transferase</keyword>
<dbReference type="AlphaFoldDB" id="A0A1F6DDI7"/>
<evidence type="ECO:0000256" key="4">
    <source>
        <dbReference type="ARBA" id="ARBA00022679"/>
    </source>
</evidence>
<dbReference type="Proteomes" id="UP000178794">
    <property type="component" value="Unassembled WGS sequence"/>
</dbReference>
<dbReference type="PANTHER" id="PTHR38459">
    <property type="entry name" value="PROPHAGE BACTOPRENOL-LINKED GLUCOSE TRANSLOCASE HOMOLOG"/>
    <property type="match status" value="1"/>
</dbReference>
<dbReference type="Pfam" id="PF09594">
    <property type="entry name" value="GT87"/>
    <property type="match status" value="1"/>
</dbReference>
<dbReference type="Pfam" id="PF04138">
    <property type="entry name" value="GtrA_DPMS_TM"/>
    <property type="match status" value="1"/>
</dbReference>
<comment type="similarity">
    <text evidence="2">Belongs to the GtrA family.</text>
</comment>
<gene>
    <name evidence="11" type="ORF">A3C89_01690</name>
</gene>
<dbReference type="GO" id="GO:0005886">
    <property type="term" value="C:plasma membrane"/>
    <property type="evidence" value="ECO:0007669"/>
    <property type="project" value="UniProtKB-SubCell"/>
</dbReference>
<organism evidence="11 12">
    <name type="scientific">Candidatus Kaiserbacteria bacterium RIFCSPHIGHO2_02_FULL_50_50</name>
    <dbReference type="NCBI Taxonomy" id="1798492"/>
    <lineage>
        <taxon>Bacteria</taxon>
        <taxon>Candidatus Kaiseribacteriota</taxon>
    </lineage>
</organism>
<feature type="transmembrane region" description="Helical" evidence="9">
    <location>
        <begin position="401"/>
        <end position="422"/>
    </location>
</feature>
<evidence type="ECO:0000313" key="11">
    <source>
        <dbReference type="EMBL" id="OGG59102.1"/>
    </source>
</evidence>
<evidence type="ECO:0000256" key="8">
    <source>
        <dbReference type="ARBA" id="ARBA00024033"/>
    </source>
</evidence>
<evidence type="ECO:0000256" key="9">
    <source>
        <dbReference type="SAM" id="Phobius"/>
    </source>
</evidence>
<dbReference type="GO" id="GO:0000271">
    <property type="term" value="P:polysaccharide biosynthetic process"/>
    <property type="evidence" value="ECO:0007669"/>
    <property type="project" value="InterPro"/>
</dbReference>